<accession>A0ABR6CPR2</accession>
<evidence type="ECO:0000313" key="2">
    <source>
        <dbReference type="EMBL" id="MBA9026691.1"/>
    </source>
</evidence>
<reference evidence="2 3" key="1">
    <citation type="submission" date="2020-08" db="EMBL/GenBank/DDBJ databases">
        <title>Genomic Encyclopedia of Type Strains, Phase IV (KMG-IV): sequencing the most valuable type-strain genomes for metagenomic binning, comparative biology and taxonomic classification.</title>
        <authorList>
            <person name="Goeker M."/>
        </authorList>
    </citation>
    <scope>NUCLEOTIDE SEQUENCE [LARGE SCALE GENOMIC DNA]</scope>
    <source>
        <strain evidence="2 3">DSM 105481</strain>
    </source>
</reference>
<comment type="caution">
    <text evidence="2">The sequence shown here is derived from an EMBL/GenBank/DDBJ whole genome shotgun (WGS) entry which is preliminary data.</text>
</comment>
<dbReference type="Proteomes" id="UP000626697">
    <property type="component" value="Unassembled WGS sequence"/>
</dbReference>
<sequence length="174" mass="20429">MERFTYQVPRGNVHISTIMPIINEHSKTVFEMRKQQHRFLARIVNGSLRYGIPYCYKIANEYTKPLYTIDCVFPGIRYKLIEHSSSQIVQIVPLRVQLIEKAYSFRLDSHEYYFEKDYTSSGYLKYDNQQVATVSMPIKYDISLESDTIIIKATTEEFAALAAVLYHTFYYYGA</sequence>
<protein>
    <recommendedName>
        <fullName evidence="1">Tubby C-terminal domain-containing protein</fullName>
    </recommendedName>
</protein>
<name>A0ABR6CPR2_9BACI</name>
<gene>
    <name evidence="2" type="ORF">HNP81_001976</name>
</gene>
<evidence type="ECO:0000259" key="1">
    <source>
        <dbReference type="Pfam" id="PF23728"/>
    </source>
</evidence>
<dbReference type="RefSeq" id="WP_182502485.1">
    <property type="nucleotide sequence ID" value="NZ_JACJHX010000005.1"/>
</dbReference>
<feature type="domain" description="Tubby C-terminal" evidence="1">
    <location>
        <begin position="4"/>
        <end position="172"/>
    </location>
</feature>
<dbReference type="InterPro" id="IPR056944">
    <property type="entry name" value="Tubby_C-like"/>
</dbReference>
<keyword evidence="3" id="KW-1185">Reference proteome</keyword>
<organism evidence="2 3">
    <name type="scientific">Peribacillus huizhouensis</name>
    <dbReference type="NCBI Taxonomy" id="1501239"/>
    <lineage>
        <taxon>Bacteria</taxon>
        <taxon>Bacillati</taxon>
        <taxon>Bacillota</taxon>
        <taxon>Bacilli</taxon>
        <taxon>Bacillales</taxon>
        <taxon>Bacillaceae</taxon>
        <taxon>Peribacillus</taxon>
    </lineage>
</organism>
<dbReference type="EMBL" id="JACJHX010000005">
    <property type="protein sequence ID" value="MBA9026691.1"/>
    <property type="molecule type" value="Genomic_DNA"/>
</dbReference>
<dbReference type="Pfam" id="PF23728">
    <property type="entry name" value="Tubby_C_like"/>
    <property type="match status" value="1"/>
</dbReference>
<evidence type="ECO:0000313" key="3">
    <source>
        <dbReference type="Proteomes" id="UP000626697"/>
    </source>
</evidence>
<proteinExistence type="predicted"/>